<gene>
    <name evidence="1" type="ORF">SAMN05216490_2904</name>
</gene>
<dbReference type="PANTHER" id="PTHR35802:SF1">
    <property type="entry name" value="PROTEASE SYNTHASE AND SPORULATION PROTEIN PAI 2"/>
    <property type="match status" value="1"/>
</dbReference>
<dbReference type="PIRSF" id="PIRSF010372">
    <property type="entry name" value="PaiB"/>
    <property type="match status" value="1"/>
</dbReference>
<dbReference type="Proteomes" id="UP000199679">
    <property type="component" value="Chromosome I"/>
</dbReference>
<keyword evidence="2" id="KW-1185">Reference proteome</keyword>
<dbReference type="Pfam" id="PF04299">
    <property type="entry name" value="FMN_bind_2"/>
    <property type="match status" value="1"/>
</dbReference>
<dbReference type="AlphaFoldDB" id="A0A1H1YZ30"/>
<sequence>MYIPSFNAFPDKQEVISFMQKYSFGTIVTSVNNLPFATHLPFLVELKDDQVMISSHFAKANPQSKDILNNDILVIFTEPHAYISPKNYEKEANVPTWNYIAVHAYGKARLLETEQEHLNLLEHTIKTYEADYFDQWMQLPYEYRSKMIKGITGFEIVVTDLQAKSKLSQNRSAAEKQNIINTLGKSESESEREIAAYMASLKK</sequence>
<dbReference type="Gene3D" id="2.30.110.10">
    <property type="entry name" value="Electron Transport, Fmn-binding Protein, Chain A"/>
    <property type="match status" value="1"/>
</dbReference>
<dbReference type="OrthoDB" id="9794948at2"/>
<evidence type="ECO:0000313" key="1">
    <source>
        <dbReference type="EMBL" id="SDT26721.1"/>
    </source>
</evidence>
<dbReference type="SUPFAM" id="SSF50475">
    <property type="entry name" value="FMN-binding split barrel"/>
    <property type="match status" value="1"/>
</dbReference>
<proteinExistence type="predicted"/>
<protein>
    <submittedName>
        <fullName evidence="1">Negative transcriptional regulator, PaiB family</fullName>
    </submittedName>
</protein>
<dbReference type="InterPro" id="IPR007396">
    <property type="entry name" value="TR_PAI2-type"/>
</dbReference>
<dbReference type="PANTHER" id="PTHR35802">
    <property type="entry name" value="PROTEASE SYNTHASE AND SPORULATION PROTEIN PAI 2"/>
    <property type="match status" value="1"/>
</dbReference>
<organism evidence="1 2">
    <name type="scientific">Mucilaginibacter mallensis</name>
    <dbReference type="NCBI Taxonomy" id="652787"/>
    <lineage>
        <taxon>Bacteria</taxon>
        <taxon>Pseudomonadati</taxon>
        <taxon>Bacteroidota</taxon>
        <taxon>Sphingobacteriia</taxon>
        <taxon>Sphingobacteriales</taxon>
        <taxon>Sphingobacteriaceae</taxon>
        <taxon>Mucilaginibacter</taxon>
    </lineage>
</organism>
<evidence type="ECO:0000313" key="2">
    <source>
        <dbReference type="Proteomes" id="UP000199679"/>
    </source>
</evidence>
<dbReference type="InterPro" id="IPR012349">
    <property type="entry name" value="Split_barrel_FMN-bd"/>
</dbReference>
<dbReference type="EMBL" id="LT629740">
    <property type="protein sequence ID" value="SDT26721.1"/>
    <property type="molecule type" value="Genomic_DNA"/>
</dbReference>
<reference evidence="1 2" key="1">
    <citation type="submission" date="2016-10" db="EMBL/GenBank/DDBJ databases">
        <authorList>
            <person name="de Groot N.N."/>
        </authorList>
    </citation>
    <scope>NUCLEOTIDE SEQUENCE [LARGE SCALE GENOMIC DNA]</scope>
    <source>
        <strain evidence="1 2">MP1X4</strain>
    </source>
</reference>
<name>A0A1H1YZ30_MUCMA</name>
<accession>A0A1H1YZ30</accession>
<dbReference type="STRING" id="652787.SAMN05216490_2904"/>
<dbReference type="RefSeq" id="WP_091374122.1">
    <property type="nucleotide sequence ID" value="NZ_LT629740.1"/>
</dbReference>